<dbReference type="PANTHER" id="PTHR11540">
    <property type="entry name" value="MALATE AND LACTATE DEHYDROGENASE"/>
    <property type="match status" value="1"/>
</dbReference>
<dbReference type="SMR" id="B4MY57"/>
<evidence type="ECO:0000256" key="10">
    <source>
        <dbReference type="RuleBase" id="RU003369"/>
    </source>
</evidence>
<feature type="binding site" evidence="8">
    <location>
        <position position="148"/>
    </location>
    <ligand>
        <name>substrate</name>
    </ligand>
</feature>
<evidence type="ECO:0000256" key="11">
    <source>
        <dbReference type="RuleBase" id="RU003405"/>
    </source>
</evidence>
<dbReference type="InterPro" id="IPR036291">
    <property type="entry name" value="NAD(P)-bd_dom_sf"/>
</dbReference>
<dbReference type="InterPro" id="IPR015955">
    <property type="entry name" value="Lactate_DH/Glyco_Ohase_4_C"/>
</dbReference>
<evidence type="ECO:0000256" key="1">
    <source>
        <dbReference type="ARBA" id="ARBA00008824"/>
    </source>
</evidence>
<comment type="subunit">
    <text evidence="2">Homodimer.</text>
</comment>
<dbReference type="InterPro" id="IPR001557">
    <property type="entry name" value="L-lactate/malate_DH"/>
</dbReference>
<keyword evidence="4 10" id="KW-0560">Oxidoreductase</keyword>
<dbReference type="GO" id="GO:0005739">
    <property type="term" value="C:mitochondrion"/>
    <property type="evidence" value="ECO:0007669"/>
    <property type="project" value="TreeGrafter"/>
</dbReference>
<dbReference type="FunFam" id="3.90.110.10:FF:000001">
    <property type="entry name" value="Malate dehydrogenase"/>
    <property type="match status" value="1"/>
</dbReference>
<dbReference type="Gene3D" id="3.40.50.720">
    <property type="entry name" value="NAD(P)-binding Rossmann-like Domain"/>
    <property type="match status" value="1"/>
</dbReference>
<proteinExistence type="inferred from homology"/>
<dbReference type="GO" id="GO:0030060">
    <property type="term" value="F:L-malate dehydrogenase (NAD+) activity"/>
    <property type="evidence" value="ECO:0007669"/>
    <property type="project" value="UniProtKB-EC"/>
</dbReference>
<dbReference type="EC" id="1.1.1.37" evidence="11"/>
<dbReference type="Pfam" id="PF00056">
    <property type="entry name" value="Ldh_1_N"/>
    <property type="match status" value="1"/>
</dbReference>
<dbReference type="Gene3D" id="3.90.110.10">
    <property type="entry name" value="Lactate dehydrogenase/glycoside hydrolase, family 4, C-terminal"/>
    <property type="match status" value="1"/>
</dbReference>
<feature type="binding site" evidence="9">
    <location>
        <position position="63"/>
    </location>
    <ligand>
        <name>NAD(+)</name>
        <dbReference type="ChEBI" id="CHEBI:57540"/>
    </ligand>
</feature>
<name>B4MY57_DROWI</name>
<evidence type="ECO:0000256" key="6">
    <source>
        <dbReference type="ARBA" id="ARBA00048313"/>
    </source>
</evidence>
<dbReference type="PANTHER" id="PTHR11540:SF16">
    <property type="entry name" value="MALATE DEHYDROGENASE, MITOCHONDRIAL"/>
    <property type="match status" value="1"/>
</dbReference>
<dbReference type="NCBIfam" id="TIGR01772">
    <property type="entry name" value="MDH_euk_gproteo"/>
    <property type="match status" value="1"/>
</dbReference>
<evidence type="ECO:0000256" key="7">
    <source>
        <dbReference type="PIRSR" id="PIRSR000102-1"/>
    </source>
</evidence>
<evidence type="ECO:0000259" key="12">
    <source>
        <dbReference type="Pfam" id="PF00056"/>
    </source>
</evidence>
<organism evidence="14 15">
    <name type="scientific">Drosophila willistoni</name>
    <name type="common">Fruit fly</name>
    <dbReference type="NCBI Taxonomy" id="7260"/>
    <lineage>
        <taxon>Eukaryota</taxon>
        <taxon>Metazoa</taxon>
        <taxon>Ecdysozoa</taxon>
        <taxon>Arthropoda</taxon>
        <taxon>Hexapoda</taxon>
        <taxon>Insecta</taxon>
        <taxon>Pterygota</taxon>
        <taxon>Neoptera</taxon>
        <taxon>Endopterygota</taxon>
        <taxon>Diptera</taxon>
        <taxon>Brachycera</taxon>
        <taxon>Muscomorpha</taxon>
        <taxon>Ephydroidea</taxon>
        <taxon>Drosophilidae</taxon>
        <taxon>Drosophila</taxon>
        <taxon>Sophophora</taxon>
    </lineage>
</organism>
<feature type="active site" description="Proton acceptor" evidence="7">
    <location>
        <position position="206"/>
    </location>
</feature>
<feature type="binding site" evidence="8">
    <location>
        <position position="110"/>
    </location>
    <ligand>
        <name>substrate</name>
    </ligand>
</feature>
<dbReference type="GO" id="GO:0006099">
    <property type="term" value="P:tricarboxylic acid cycle"/>
    <property type="evidence" value="ECO:0007669"/>
    <property type="project" value="UniProtKB-KW"/>
</dbReference>
<accession>B4MY57</accession>
<evidence type="ECO:0000259" key="13">
    <source>
        <dbReference type="Pfam" id="PF02866"/>
    </source>
</evidence>
<dbReference type="AlphaFoldDB" id="B4MY57"/>
<dbReference type="Proteomes" id="UP000007798">
    <property type="component" value="Unassembled WGS sequence"/>
</dbReference>
<dbReference type="InParanoid" id="B4MY57"/>
<dbReference type="eggNOG" id="KOG1494">
    <property type="taxonomic scope" value="Eukaryota"/>
</dbReference>
<dbReference type="PROSITE" id="PS00068">
    <property type="entry name" value="MDH"/>
    <property type="match status" value="1"/>
</dbReference>
<feature type="binding site" evidence="9">
    <location>
        <position position="257"/>
    </location>
    <ligand>
        <name>NAD(+)</name>
        <dbReference type="ChEBI" id="CHEBI:57540"/>
    </ligand>
</feature>
<dbReference type="GO" id="GO:0006108">
    <property type="term" value="P:malate metabolic process"/>
    <property type="evidence" value="ECO:0007669"/>
    <property type="project" value="InterPro"/>
</dbReference>
<dbReference type="KEGG" id="dwi:6643426"/>
<gene>
    <name evidence="14" type="primary">Dwil\GK22135</name>
    <name evidence="14" type="ORF">Dwil_GK22135</name>
</gene>
<reference evidence="14 15" key="1">
    <citation type="journal article" date="2007" name="Nature">
        <title>Evolution of genes and genomes on the Drosophila phylogeny.</title>
        <authorList>
            <consortium name="Drosophila 12 Genomes Consortium"/>
            <person name="Clark A.G."/>
            <person name="Eisen M.B."/>
            <person name="Smith D.R."/>
            <person name="Bergman C.M."/>
            <person name="Oliver B."/>
            <person name="Markow T.A."/>
            <person name="Kaufman T.C."/>
            <person name="Kellis M."/>
            <person name="Gelbart W."/>
            <person name="Iyer V.N."/>
            <person name="Pollard D.A."/>
            <person name="Sackton T.B."/>
            <person name="Larracuente A.M."/>
            <person name="Singh N.D."/>
            <person name="Abad J.P."/>
            <person name="Abt D.N."/>
            <person name="Adryan B."/>
            <person name="Aguade M."/>
            <person name="Akashi H."/>
            <person name="Anderson W.W."/>
            <person name="Aquadro C.F."/>
            <person name="Ardell D.H."/>
            <person name="Arguello R."/>
            <person name="Artieri C.G."/>
            <person name="Barbash D.A."/>
            <person name="Barker D."/>
            <person name="Barsanti P."/>
            <person name="Batterham P."/>
            <person name="Batzoglou S."/>
            <person name="Begun D."/>
            <person name="Bhutkar A."/>
            <person name="Blanco E."/>
            <person name="Bosak S.A."/>
            <person name="Bradley R.K."/>
            <person name="Brand A.D."/>
            <person name="Brent M.R."/>
            <person name="Brooks A.N."/>
            <person name="Brown R.H."/>
            <person name="Butlin R.K."/>
            <person name="Caggese C."/>
            <person name="Calvi B.R."/>
            <person name="Bernardo de Carvalho A."/>
            <person name="Caspi A."/>
            <person name="Castrezana S."/>
            <person name="Celniker S.E."/>
            <person name="Chang J.L."/>
            <person name="Chapple C."/>
            <person name="Chatterji S."/>
            <person name="Chinwalla A."/>
            <person name="Civetta A."/>
            <person name="Clifton S.W."/>
            <person name="Comeron J.M."/>
            <person name="Costello J.C."/>
            <person name="Coyne J.A."/>
            <person name="Daub J."/>
            <person name="David R.G."/>
            <person name="Delcher A.L."/>
            <person name="Delehaunty K."/>
            <person name="Do C.B."/>
            <person name="Ebling H."/>
            <person name="Edwards K."/>
            <person name="Eickbush T."/>
            <person name="Evans J.D."/>
            <person name="Filipski A."/>
            <person name="Findeiss S."/>
            <person name="Freyhult E."/>
            <person name="Fulton L."/>
            <person name="Fulton R."/>
            <person name="Garcia A.C."/>
            <person name="Gardiner A."/>
            <person name="Garfield D.A."/>
            <person name="Garvin B.E."/>
            <person name="Gibson G."/>
            <person name="Gilbert D."/>
            <person name="Gnerre S."/>
            <person name="Godfrey J."/>
            <person name="Good R."/>
            <person name="Gotea V."/>
            <person name="Gravely B."/>
            <person name="Greenberg A.J."/>
            <person name="Griffiths-Jones S."/>
            <person name="Gross S."/>
            <person name="Guigo R."/>
            <person name="Gustafson E.A."/>
            <person name="Haerty W."/>
            <person name="Hahn M.W."/>
            <person name="Halligan D.L."/>
            <person name="Halpern A.L."/>
            <person name="Halter G.M."/>
            <person name="Han M.V."/>
            <person name="Heger A."/>
            <person name="Hillier L."/>
            <person name="Hinrichs A.S."/>
            <person name="Holmes I."/>
            <person name="Hoskins R.A."/>
            <person name="Hubisz M.J."/>
            <person name="Hultmark D."/>
            <person name="Huntley M.A."/>
            <person name="Jaffe D.B."/>
            <person name="Jagadeeshan S."/>
            <person name="Jeck W.R."/>
            <person name="Johnson J."/>
            <person name="Jones C.D."/>
            <person name="Jordan W.C."/>
            <person name="Karpen G.H."/>
            <person name="Kataoka E."/>
            <person name="Keightley P.D."/>
            <person name="Kheradpour P."/>
            <person name="Kirkness E.F."/>
            <person name="Koerich L.B."/>
            <person name="Kristiansen K."/>
            <person name="Kudrna D."/>
            <person name="Kulathinal R.J."/>
            <person name="Kumar S."/>
            <person name="Kwok R."/>
            <person name="Lander E."/>
            <person name="Langley C.H."/>
            <person name="Lapoint R."/>
            <person name="Lazzaro B.P."/>
            <person name="Lee S.J."/>
            <person name="Levesque L."/>
            <person name="Li R."/>
            <person name="Lin C.F."/>
            <person name="Lin M.F."/>
            <person name="Lindblad-Toh K."/>
            <person name="Llopart A."/>
            <person name="Long M."/>
            <person name="Low L."/>
            <person name="Lozovsky E."/>
            <person name="Lu J."/>
            <person name="Luo M."/>
            <person name="Machado C.A."/>
            <person name="Makalowski W."/>
            <person name="Marzo M."/>
            <person name="Matsuda M."/>
            <person name="Matzkin L."/>
            <person name="McAllister B."/>
            <person name="McBride C.S."/>
            <person name="McKernan B."/>
            <person name="McKernan K."/>
            <person name="Mendez-Lago M."/>
            <person name="Minx P."/>
            <person name="Mollenhauer M.U."/>
            <person name="Montooth K."/>
            <person name="Mount S.M."/>
            <person name="Mu X."/>
            <person name="Myers E."/>
            <person name="Negre B."/>
            <person name="Newfeld S."/>
            <person name="Nielsen R."/>
            <person name="Noor M.A."/>
            <person name="O'Grady P."/>
            <person name="Pachter L."/>
            <person name="Papaceit M."/>
            <person name="Parisi M.J."/>
            <person name="Parisi M."/>
            <person name="Parts L."/>
            <person name="Pedersen J.S."/>
            <person name="Pesole G."/>
            <person name="Phillippy A.M."/>
            <person name="Ponting C.P."/>
            <person name="Pop M."/>
            <person name="Porcelli D."/>
            <person name="Powell J.R."/>
            <person name="Prohaska S."/>
            <person name="Pruitt K."/>
            <person name="Puig M."/>
            <person name="Quesneville H."/>
            <person name="Ram K.R."/>
            <person name="Rand D."/>
            <person name="Rasmussen M.D."/>
            <person name="Reed L.K."/>
            <person name="Reenan R."/>
            <person name="Reily A."/>
            <person name="Remington K.A."/>
            <person name="Rieger T.T."/>
            <person name="Ritchie M.G."/>
            <person name="Robin C."/>
            <person name="Rogers Y.H."/>
            <person name="Rohde C."/>
            <person name="Rozas J."/>
            <person name="Rubenfield M.J."/>
            <person name="Ruiz A."/>
            <person name="Russo S."/>
            <person name="Salzberg S.L."/>
            <person name="Sanchez-Gracia A."/>
            <person name="Saranga D.J."/>
            <person name="Sato H."/>
            <person name="Schaeffer S.W."/>
            <person name="Schatz M.C."/>
            <person name="Schlenke T."/>
            <person name="Schwartz R."/>
            <person name="Segarra C."/>
            <person name="Singh R.S."/>
            <person name="Sirot L."/>
            <person name="Sirota M."/>
            <person name="Sisneros N.B."/>
            <person name="Smith C.D."/>
            <person name="Smith T.F."/>
            <person name="Spieth J."/>
            <person name="Stage D.E."/>
            <person name="Stark A."/>
            <person name="Stephan W."/>
            <person name="Strausberg R.L."/>
            <person name="Strempel S."/>
            <person name="Sturgill D."/>
            <person name="Sutton G."/>
            <person name="Sutton G.G."/>
            <person name="Tao W."/>
            <person name="Teichmann S."/>
            <person name="Tobari Y.N."/>
            <person name="Tomimura Y."/>
            <person name="Tsolas J.M."/>
            <person name="Valente V.L."/>
            <person name="Venter E."/>
            <person name="Venter J.C."/>
            <person name="Vicario S."/>
            <person name="Vieira F.G."/>
            <person name="Vilella A.J."/>
            <person name="Villasante A."/>
            <person name="Walenz B."/>
            <person name="Wang J."/>
            <person name="Wasserman M."/>
            <person name="Watts T."/>
            <person name="Wilson D."/>
            <person name="Wilson R.K."/>
            <person name="Wing R.A."/>
            <person name="Wolfner M.F."/>
            <person name="Wong A."/>
            <person name="Wong G.K."/>
            <person name="Wu C.I."/>
            <person name="Wu G."/>
            <person name="Yamamoto D."/>
            <person name="Yang H.P."/>
            <person name="Yang S.P."/>
            <person name="Yorke J.A."/>
            <person name="Yoshida K."/>
            <person name="Zdobnov E."/>
            <person name="Zhang P."/>
            <person name="Zhang Y."/>
            <person name="Zimin A.V."/>
            <person name="Baldwin J."/>
            <person name="Abdouelleil A."/>
            <person name="Abdulkadir J."/>
            <person name="Abebe A."/>
            <person name="Abera B."/>
            <person name="Abreu J."/>
            <person name="Acer S.C."/>
            <person name="Aftuck L."/>
            <person name="Alexander A."/>
            <person name="An P."/>
            <person name="Anderson E."/>
            <person name="Anderson S."/>
            <person name="Arachi H."/>
            <person name="Azer M."/>
            <person name="Bachantsang P."/>
            <person name="Barry A."/>
            <person name="Bayul T."/>
            <person name="Berlin A."/>
            <person name="Bessette D."/>
            <person name="Bloom T."/>
            <person name="Blye J."/>
            <person name="Boguslavskiy L."/>
            <person name="Bonnet C."/>
            <person name="Boukhgalter B."/>
            <person name="Bourzgui I."/>
            <person name="Brown A."/>
            <person name="Cahill P."/>
            <person name="Channer S."/>
            <person name="Cheshatsang Y."/>
            <person name="Chuda L."/>
            <person name="Citroen M."/>
            <person name="Collymore A."/>
            <person name="Cooke P."/>
            <person name="Costello M."/>
            <person name="D'Aco K."/>
            <person name="Daza R."/>
            <person name="De Haan G."/>
            <person name="DeGray S."/>
            <person name="DeMaso C."/>
            <person name="Dhargay N."/>
            <person name="Dooley K."/>
            <person name="Dooley E."/>
            <person name="Doricent M."/>
            <person name="Dorje P."/>
            <person name="Dorjee K."/>
            <person name="Dupes A."/>
            <person name="Elong R."/>
            <person name="Falk J."/>
            <person name="Farina A."/>
            <person name="Faro S."/>
            <person name="Ferguson D."/>
            <person name="Fisher S."/>
            <person name="Foley C.D."/>
            <person name="Franke A."/>
            <person name="Friedrich D."/>
            <person name="Gadbois L."/>
            <person name="Gearin G."/>
            <person name="Gearin C.R."/>
            <person name="Giannoukos G."/>
            <person name="Goode T."/>
            <person name="Graham J."/>
            <person name="Grandbois E."/>
            <person name="Grewal S."/>
            <person name="Gyaltsen K."/>
            <person name="Hafez N."/>
            <person name="Hagos B."/>
            <person name="Hall J."/>
            <person name="Henson C."/>
            <person name="Hollinger A."/>
            <person name="Honan T."/>
            <person name="Huard M.D."/>
            <person name="Hughes L."/>
            <person name="Hurhula B."/>
            <person name="Husby M.E."/>
            <person name="Kamat A."/>
            <person name="Kanga B."/>
            <person name="Kashin S."/>
            <person name="Khazanovich D."/>
            <person name="Kisner P."/>
            <person name="Lance K."/>
            <person name="Lara M."/>
            <person name="Lee W."/>
            <person name="Lennon N."/>
            <person name="Letendre F."/>
            <person name="LeVine R."/>
            <person name="Lipovsky A."/>
            <person name="Liu X."/>
            <person name="Liu J."/>
            <person name="Liu S."/>
            <person name="Lokyitsang T."/>
            <person name="Lokyitsang Y."/>
            <person name="Lubonja R."/>
            <person name="Lui A."/>
            <person name="MacDonald P."/>
            <person name="Magnisalis V."/>
            <person name="Maru K."/>
            <person name="Matthews C."/>
            <person name="McCusker W."/>
            <person name="McDonough S."/>
            <person name="Mehta T."/>
            <person name="Meldrim J."/>
            <person name="Meneus L."/>
            <person name="Mihai O."/>
            <person name="Mihalev A."/>
            <person name="Mihova T."/>
            <person name="Mittelman R."/>
            <person name="Mlenga V."/>
            <person name="Montmayeur A."/>
            <person name="Mulrain L."/>
            <person name="Navidi A."/>
            <person name="Naylor J."/>
            <person name="Negash T."/>
            <person name="Nguyen T."/>
            <person name="Nguyen N."/>
            <person name="Nicol R."/>
            <person name="Norbu C."/>
            <person name="Norbu N."/>
            <person name="Novod N."/>
            <person name="O'Neill B."/>
            <person name="Osman S."/>
            <person name="Markiewicz E."/>
            <person name="Oyono O.L."/>
            <person name="Patti C."/>
            <person name="Phunkhang P."/>
            <person name="Pierre F."/>
            <person name="Priest M."/>
            <person name="Raghuraman S."/>
            <person name="Rege F."/>
            <person name="Reyes R."/>
            <person name="Rise C."/>
            <person name="Rogov P."/>
            <person name="Ross K."/>
            <person name="Ryan E."/>
            <person name="Settipalli S."/>
            <person name="Shea T."/>
            <person name="Sherpa N."/>
            <person name="Shi L."/>
            <person name="Shih D."/>
            <person name="Sparrow T."/>
            <person name="Spaulding J."/>
            <person name="Stalker J."/>
            <person name="Stange-Thomann N."/>
            <person name="Stavropoulos S."/>
            <person name="Stone C."/>
            <person name="Strader C."/>
            <person name="Tesfaye S."/>
            <person name="Thomson T."/>
            <person name="Thoulutsang Y."/>
            <person name="Thoulutsang D."/>
            <person name="Topham K."/>
            <person name="Topping I."/>
            <person name="Tsamla T."/>
            <person name="Vassiliev H."/>
            <person name="Vo A."/>
            <person name="Wangchuk T."/>
            <person name="Wangdi T."/>
            <person name="Weiand M."/>
            <person name="Wilkinson J."/>
            <person name="Wilson A."/>
            <person name="Yadav S."/>
            <person name="Young G."/>
            <person name="Yu Q."/>
            <person name="Zembek L."/>
            <person name="Zhong D."/>
            <person name="Zimmer A."/>
            <person name="Zwirko Z."/>
            <person name="Jaffe D.B."/>
            <person name="Alvarez P."/>
            <person name="Brockman W."/>
            <person name="Butler J."/>
            <person name="Chin C."/>
            <person name="Gnerre S."/>
            <person name="Grabherr M."/>
            <person name="Kleber M."/>
            <person name="Mauceli E."/>
            <person name="MacCallum I."/>
        </authorList>
    </citation>
    <scope>NUCLEOTIDE SEQUENCE [LARGE SCALE GENOMIC DNA]</scope>
    <source>
        <strain evidence="15">Tucson 14030-0811.24</strain>
    </source>
</reference>
<evidence type="ECO:0000256" key="4">
    <source>
        <dbReference type="ARBA" id="ARBA00023002"/>
    </source>
</evidence>
<protein>
    <recommendedName>
        <fullName evidence="11">Malate dehydrogenase</fullName>
        <ecNumber evidence="11">1.1.1.37</ecNumber>
    </recommendedName>
</protein>
<dbReference type="InterPro" id="IPR001252">
    <property type="entry name" value="Malate_DH_AS"/>
</dbReference>
<feature type="binding site" evidence="8">
    <location>
        <position position="182"/>
    </location>
    <ligand>
        <name>substrate</name>
    </ligand>
</feature>
<dbReference type="CDD" id="cd01337">
    <property type="entry name" value="MDH_glyoxysomal_mitochondrial"/>
    <property type="match status" value="1"/>
</dbReference>
<evidence type="ECO:0000256" key="8">
    <source>
        <dbReference type="PIRSR" id="PIRSR000102-2"/>
    </source>
</evidence>
<dbReference type="SUPFAM" id="SSF51735">
    <property type="entry name" value="NAD(P)-binding Rossmann-fold domains"/>
    <property type="match status" value="1"/>
</dbReference>
<dbReference type="PIRSF" id="PIRSF000102">
    <property type="entry name" value="Lac_mal_DH"/>
    <property type="match status" value="1"/>
</dbReference>
<evidence type="ECO:0000256" key="2">
    <source>
        <dbReference type="ARBA" id="ARBA00011738"/>
    </source>
</evidence>
<dbReference type="InterPro" id="IPR001236">
    <property type="entry name" value="Lactate/malate_DH_N"/>
</dbReference>
<dbReference type="OrthoDB" id="4069699at2759"/>
<dbReference type="FunFam" id="3.40.50.720:FF:000013">
    <property type="entry name" value="Malate dehydrogenase"/>
    <property type="match status" value="1"/>
</dbReference>
<evidence type="ECO:0000313" key="14">
    <source>
        <dbReference type="EMBL" id="EDW77046.2"/>
    </source>
</evidence>
<feature type="binding site" evidence="9">
    <location>
        <position position="123"/>
    </location>
    <ligand>
        <name>NAD(+)</name>
        <dbReference type="ChEBI" id="CHEBI:57540"/>
    </ligand>
</feature>
<evidence type="ECO:0000256" key="9">
    <source>
        <dbReference type="PIRSR" id="PIRSR000102-3"/>
    </source>
</evidence>
<dbReference type="EMBL" id="CH963894">
    <property type="protein sequence ID" value="EDW77046.2"/>
    <property type="molecule type" value="Genomic_DNA"/>
</dbReference>
<dbReference type="STRING" id="7260.B4MY57"/>
<feature type="domain" description="Lactate/malate dehydrogenase C-terminal" evidence="13">
    <location>
        <begin position="176"/>
        <end position="340"/>
    </location>
</feature>
<sequence length="350" mass="37684">MLAFRFTMRFSQPALQQKQQHDINRQRRRNLQVSVVGASGGIGQALSLLLKMNPLIETLVLHDVANTKGVAADLSHICTSPTVKSYTGEKELKKALKGSDIVVVPAGRPRRPGMDRKDLLESNANVAIAVAMAVSSVCPSAFLAIITNPVNTIVPIVRDILKSQDSYDPKRLFGITTLDVVRAKTFLGQSLCIDPQRINIPVIGGHSGITILPLFSQSNPPFKGDESEKKELIERVQEGGSEVVKAKAGSGSATLSMAFAGAQFVGSLIKGIKNEEDKPIVECAFVESNVTPLEFFASPVILGPSGIKDIPCLPELDQLESQMLQGLLPVLLKDIEQGVKYANNFITSGC</sequence>
<evidence type="ECO:0000313" key="15">
    <source>
        <dbReference type="Proteomes" id="UP000007798"/>
    </source>
</evidence>
<feature type="binding site" evidence="9">
    <location>
        <begin position="37"/>
        <end position="43"/>
    </location>
    <ligand>
        <name>NAD(+)</name>
        <dbReference type="ChEBI" id="CHEBI:57540"/>
    </ligand>
</feature>
<dbReference type="InterPro" id="IPR010097">
    <property type="entry name" value="Malate_DH_type1"/>
</dbReference>
<comment type="similarity">
    <text evidence="1">Belongs to the LDH/MDH superfamily. MDH type 1 family.</text>
</comment>
<dbReference type="Pfam" id="PF02866">
    <property type="entry name" value="Ldh_1_C"/>
    <property type="match status" value="1"/>
</dbReference>
<feature type="binding site" evidence="9">
    <location>
        <begin position="146"/>
        <end position="148"/>
    </location>
    <ligand>
        <name>NAD(+)</name>
        <dbReference type="ChEBI" id="CHEBI:57540"/>
    </ligand>
</feature>
<dbReference type="SUPFAM" id="SSF56327">
    <property type="entry name" value="LDH C-terminal domain-like"/>
    <property type="match status" value="1"/>
</dbReference>
<dbReference type="HOGENOM" id="CLU_047181_1_0_1"/>
<feature type="domain" description="Lactate/malate dehydrogenase N-terminal" evidence="12">
    <location>
        <begin position="32"/>
        <end position="174"/>
    </location>
</feature>
<dbReference type="FunCoup" id="B4MY57">
    <property type="interactions" value="168"/>
</dbReference>
<keyword evidence="15" id="KW-1185">Reference proteome</keyword>
<feature type="binding site" evidence="8">
    <location>
        <position position="116"/>
    </location>
    <ligand>
        <name>substrate</name>
    </ligand>
</feature>
<evidence type="ECO:0000256" key="3">
    <source>
        <dbReference type="ARBA" id="ARBA00022532"/>
    </source>
</evidence>
<keyword evidence="3 11" id="KW-0816">Tricarboxylic acid cycle</keyword>
<keyword evidence="5 9" id="KW-0520">NAD</keyword>
<comment type="catalytic activity">
    <reaction evidence="6 11">
        <text>(S)-malate + NAD(+) = oxaloacetate + NADH + H(+)</text>
        <dbReference type="Rhea" id="RHEA:21432"/>
        <dbReference type="ChEBI" id="CHEBI:15378"/>
        <dbReference type="ChEBI" id="CHEBI:15589"/>
        <dbReference type="ChEBI" id="CHEBI:16452"/>
        <dbReference type="ChEBI" id="CHEBI:57540"/>
        <dbReference type="ChEBI" id="CHEBI:57945"/>
        <dbReference type="EC" id="1.1.1.37"/>
    </reaction>
</comment>
<dbReference type="InterPro" id="IPR022383">
    <property type="entry name" value="Lactate/malate_DH_C"/>
</dbReference>
<evidence type="ECO:0000256" key="5">
    <source>
        <dbReference type="ARBA" id="ARBA00023027"/>
    </source>
</evidence>